<dbReference type="Gramene" id="TraesJUL3A03G01339530.1">
    <property type="protein sequence ID" value="TraesJUL3A03G01339530.1"/>
    <property type="gene ID" value="TraesJUL3A03G01339530"/>
</dbReference>
<dbReference type="Gramene" id="TraesLDM3A03G01330720.1">
    <property type="protein sequence ID" value="TraesLDM3A03G01330720.1"/>
    <property type="gene ID" value="TraesLDM3A03G01330720"/>
</dbReference>
<organism evidence="2">
    <name type="scientific">Triticum aestivum</name>
    <name type="common">Wheat</name>
    <dbReference type="NCBI Taxonomy" id="4565"/>
    <lineage>
        <taxon>Eukaryota</taxon>
        <taxon>Viridiplantae</taxon>
        <taxon>Streptophyta</taxon>
        <taxon>Embryophyta</taxon>
        <taxon>Tracheophyta</taxon>
        <taxon>Spermatophyta</taxon>
        <taxon>Magnoliopsida</taxon>
        <taxon>Liliopsida</taxon>
        <taxon>Poales</taxon>
        <taxon>Poaceae</taxon>
        <taxon>BOP clade</taxon>
        <taxon>Pooideae</taxon>
        <taxon>Triticodae</taxon>
        <taxon>Triticeae</taxon>
        <taxon>Triticinae</taxon>
        <taxon>Triticum</taxon>
    </lineage>
</organism>
<dbReference type="AlphaFoldDB" id="A0A3B6EBI6"/>
<keyword evidence="3" id="KW-1185">Reference proteome</keyword>
<dbReference type="GeneID" id="123057804"/>
<evidence type="ECO:0000313" key="3">
    <source>
        <dbReference type="Proteomes" id="UP000019116"/>
    </source>
</evidence>
<evidence type="ECO:0000256" key="1">
    <source>
        <dbReference type="SAM" id="Phobius"/>
    </source>
</evidence>
<dbReference type="Gramene" id="TraesCS3A03G0152300.1">
    <property type="protein sequence ID" value="TraesCS3A03G0152300.1.CDS"/>
    <property type="gene ID" value="TraesCS3A03G0152300"/>
</dbReference>
<dbReference type="RefSeq" id="XP_044336625.1">
    <property type="nucleotide sequence ID" value="XM_044480690.1"/>
</dbReference>
<keyword evidence="1" id="KW-0472">Membrane</keyword>
<dbReference type="PANTHER" id="PTHR33530">
    <property type="entry name" value="OS01G0147100 PROTEIN"/>
    <property type="match status" value="1"/>
</dbReference>
<dbReference type="Gramene" id="TraesNOR3A03G01348090.1">
    <property type="protein sequence ID" value="TraesNOR3A03G01348090.1"/>
    <property type="gene ID" value="TraesNOR3A03G01348090"/>
</dbReference>
<dbReference type="Proteomes" id="UP000019116">
    <property type="component" value="Chromosome 3A"/>
</dbReference>
<name>A0A3B6EBI6_WHEAT</name>
<dbReference type="Pfam" id="PF12442">
    <property type="entry name" value="DUF3681"/>
    <property type="match status" value="1"/>
</dbReference>
<dbReference type="Gramene" id="TraesRN3A0100150300.1">
    <property type="protein sequence ID" value="TraesRN3A0100150300.1"/>
    <property type="gene ID" value="TraesRN3A0100150300"/>
</dbReference>
<proteinExistence type="predicted"/>
<accession>A0A3B6EBI6</accession>
<dbReference type="Gramene" id="TraesSYM3A03G01349230.1">
    <property type="protein sequence ID" value="TraesSYM3A03G01349230.1"/>
    <property type="gene ID" value="TraesSYM3A03G01349230"/>
</dbReference>
<dbReference type="InterPro" id="IPR022149">
    <property type="entry name" value="DUF3681"/>
</dbReference>
<dbReference type="EnsemblPlants" id="TraesCS3A02G070100.1">
    <property type="protein sequence ID" value="TraesCS3A02G070100.1"/>
    <property type="gene ID" value="TraesCS3A02G070100"/>
</dbReference>
<reference evidence="2" key="1">
    <citation type="submission" date="2018-08" db="EMBL/GenBank/DDBJ databases">
        <authorList>
            <person name="Rossello M."/>
        </authorList>
    </citation>
    <scope>NUCLEOTIDE SEQUENCE [LARGE SCALE GENOMIC DNA]</scope>
    <source>
        <strain evidence="2">cv. Chinese Spring</strain>
    </source>
</reference>
<dbReference type="Gramene" id="TraesMAC3A03G01326560.1">
    <property type="protein sequence ID" value="TraesMAC3A03G01326560.1"/>
    <property type="gene ID" value="TraesMAC3A03G01326560"/>
</dbReference>
<dbReference type="Gramene" id="TraesJAG3A03G01337500.1">
    <property type="protein sequence ID" value="TraesJAG3A03G01337500.1"/>
    <property type="gene ID" value="TraesJAG3A03G01337500"/>
</dbReference>
<dbReference type="Gramene" id="TraesARI3A03G01347850.1">
    <property type="protein sequence ID" value="TraesARI3A03G01347850.1"/>
    <property type="gene ID" value="TraesARI3A03G01347850"/>
</dbReference>
<gene>
    <name evidence="2" type="primary">LOC123057804</name>
</gene>
<dbReference type="PANTHER" id="PTHR33530:SF15">
    <property type="entry name" value="OS01G0147100 PROTEIN"/>
    <property type="match status" value="1"/>
</dbReference>
<evidence type="ECO:0000313" key="2">
    <source>
        <dbReference type="EnsemblPlants" id="TraesCS3A02G070100.1"/>
    </source>
</evidence>
<dbReference type="Gramene" id="TraesCS3A02G070100.1">
    <property type="protein sequence ID" value="TraesCS3A02G070100.1"/>
    <property type="gene ID" value="TraesCS3A02G070100"/>
</dbReference>
<dbReference type="Gramene" id="TraesROB_scaffold_104157_01G000100.1">
    <property type="protein sequence ID" value="TraesROB_scaffold_104157_01G000100.1"/>
    <property type="gene ID" value="TraesROB_scaffold_104157_01G000100"/>
</dbReference>
<dbReference type="Gramene" id="TraesSTA3A03G01319360.1">
    <property type="protein sequence ID" value="TraesSTA3A03G01319360.1"/>
    <property type="gene ID" value="TraesSTA3A03G01319360"/>
</dbReference>
<dbReference type="Gramene" id="TraesCLE_scaffold_075080_01G000100.1">
    <property type="protein sequence ID" value="TraesCLE_scaffold_075080_01G000100.1"/>
    <property type="gene ID" value="TraesCLE_scaffold_075080_01G000100"/>
</dbReference>
<feature type="transmembrane region" description="Helical" evidence="1">
    <location>
        <begin position="210"/>
        <end position="229"/>
    </location>
</feature>
<reference evidence="2" key="2">
    <citation type="submission" date="2018-10" db="UniProtKB">
        <authorList>
            <consortium name="EnsemblPlants"/>
        </authorList>
    </citation>
    <scope>IDENTIFICATION</scope>
</reference>
<dbReference type="Gramene" id="TraesCAD_scaffold_075799_01G000200.1">
    <property type="protein sequence ID" value="TraesCAD_scaffold_075799_01G000200.1"/>
    <property type="gene ID" value="TraesCAD_scaffold_075799_01G000200"/>
</dbReference>
<feature type="transmembrane region" description="Helical" evidence="1">
    <location>
        <begin position="249"/>
        <end position="270"/>
    </location>
</feature>
<dbReference type="OrthoDB" id="685622at2759"/>
<keyword evidence="1" id="KW-1133">Transmembrane helix</keyword>
<dbReference type="Gramene" id="TraesLAC3A03G01272100.1">
    <property type="protein sequence ID" value="TraesLAC3A03G01272100.1"/>
    <property type="gene ID" value="TraesLAC3A03G01272100"/>
</dbReference>
<sequence length="272" mass="28935">MDLIPMAESFPARMCEIEEEAECFRKNLRTRTSNSKQQALKPMPQPSKDHISVLLSTTDVYEAVEHVATKMASGLVVSDNGGGGGGDSSGSDNFGSQLDYTFIMSQHIKDMVNGGGDICELAAQVAIQVTNGLQIVPVTSPAAQVGANNNAHDDFSINIDQFNEEPPTTVLSSAQLSQALMTVALLTMAIDVGTVLYKPVRGVVFGHNKLAYYLTLAGIFIAGVAEALISSWLSRSHEVDKRCFSFGRAVLCASLVPFVAIIGIGGFAFVEG</sequence>
<keyword evidence="1" id="KW-0812">Transmembrane</keyword>
<protein>
    <submittedName>
        <fullName evidence="2">Uncharacterized protein</fullName>
    </submittedName>
</protein>
<dbReference type="Gramene" id="TraesWEE_scaffold_077981_01G000200.1">
    <property type="protein sequence ID" value="TraesWEE_scaffold_077981_01G000200.1"/>
    <property type="gene ID" value="TraesWEE_scaffold_077981_01G000200"/>
</dbReference>